<dbReference type="PANTHER" id="PTHR45713">
    <property type="entry name" value="FTP DOMAIN-CONTAINING PROTEIN"/>
    <property type="match status" value="1"/>
</dbReference>
<keyword evidence="4" id="KW-0479">Metal-binding</keyword>
<dbReference type="GO" id="GO:0042806">
    <property type="term" value="F:fucose binding"/>
    <property type="evidence" value="ECO:0007669"/>
    <property type="project" value="UniProtKB-ARBA"/>
</dbReference>
<dbReference type="InterPro" id="IPR000436">
    <property type="entry name" value="Sushi_SCR_CCP_dom"/>
</dbReference>
<dbReference type="EMBL" id="JH431878">
    <property type="status" value="NOT_ANNOTATED_CDS"/>
    <property type="molecule type" value="Genomic_DNA"/>
</dbReference>
<dbReference type="InterPro" id="IPR035976">
    <property type="entry name" value="Sushi/SCR/CCP_sf"/>
</dbReference>
<keyword evidence="9" id="KW-0812">Transmembrane</keyword>
<dbReference type="GO" id="GO:0001868">
    <property type="term" value="P:regulation of complement activation, lectin pathway"/>
    <property type="evidence" value="ECO:0007669"/>
    <property type="project" value="UniProtKB-ARBA"/>
</dbReference>
<evidence type="ECO:0000256" key="7">
    <source>
        <dbReference type="ARBA" id="ARBA00023157"/>
    </source>
</evidence>
<dbReference type="InterPro" id="IPR006585">
    <property type="entry name" value="FTP1"/>
</dbReference>
<organism evidence="11 12">
    <name type="scientific">Strigamia maritima</name>
    <name type="common">European centipede</name>
    <name type="synonym">Geophilus maritimus</name>
    <dbReference type="NCBI Taxonomy" id="126957"/>
    <lineage>
        <taxon>Eukaryota</taxon>
        <taxon>Metazoa</taxon>
        <taxon>Ecdysozoa</taxon>
        <taxon>Arthropoda</taxon>
        <taxon>Myriapoda</taxon>
        <taxon>Chilopoda</taxon>
        <taxon>Pleurostigmophora</taxon>
        <taxon>Geophilomorpha</taxon>
        <taxon>Linotaeniidae</taxon>
        <taxon>Strigamia</taxon>
    </lineage>
</organism>
<dbReference type="SUPFAM" id="SSF57535">
    <property type="entry name" value="Complement control module/SCR domain"/>
    <property type="match status" value="1"/>
</dbReference>
<comment type="subunit">
    <text evidence="3">Homotrimer.</text>
</comment>
<evidence type="ECO:0000256" key="6">
    <source>
        <dbReference type="ARBA" id="ARBA00022837"/>
    </source>
</evidence>
<dbReference type="PANTHER" id="PTHR45713:SF6">
    <property type="entry name" value="F5_8 TYPE C DOMAIN-CONTAINING PROTEIN"/>
    <property type="match status" value="1"/>
</dbReference>
<feature type="transmembrane region" description="Helical" evidence="9">
    <location>
        <begin position="767"/>
        <end position="790"/>
    </location>
</feature>
<reference evidence="11" key="2">
    <citation type="submission" date="2015-02" db="UniProtKB">
        <authorList>
            <consortium name="EnsemblMetazoa"/>
        </authorList>
    </citation>
    <scope>IDENTIFICATION</scope>
</reference>
<keyword evidence="8" id="KW-0768">Sushi</keyword>
<evidence type="ECO:0000313" key="12">
    <source>
        <dbReference type="Proteomes" id="UP000014500"/>
    </source>
</evidence>
<comment type="caution">
    <text evidence="8">Lacks conserved residue(s) required for the propagation of feature annotation.</text>
</comment>
<dbReference type="InterPro" id="IPR008979">
    <property type="entry name" value="Galactose-bd-like_sf"/>
</dbReference>
<evidence type="ECO:0000256" key="2">
    <source>
        <dbReference type="ARBA" id="ARBA00010147"/>
    </source>
</evidence>
<accession>T1J6I5</accession>
<evidence type="ECO:0000256" key="4">
    <source>
        <dbReference type="ARBA" id="ARBA00022723"/>
    </source>
</evidence>
<name>T1J6I5_STRMM</name>
<feature type="domain" description="Sushi" evidence="10">
    <location>
        <begin position="85"/>
        <end position="149"/>
    </location>
</feature>
<evidence type="ECO:0000313" key="11">
    <source>
        <dbReference type="EnsemblMetazoa" id="SMAR009257-PA"/>
    </source>
</evidence>
<comment type="similarity">
    <text evidence="2">Belongs to the fucolectin family.</text>
</comment>
<evidence type="ECO:0000256" key="3">
    <source>
        <dbReference type="ARBA" id="ARBA00011233"/>
    </source>
</evidence>
<dbReference type="InterPro" id="IPR051941">
    <property type="entry name" value="BG_Antigen-Binding_Lectin"/>
</dbReference>
<dbReference type="GO" id="GO:0010185">
    <property type="term" value="P:regulation of cellular defense response"/>
    <property type="evidence" value="ECO:0007669"/>
    <property type="project" value="UniProtKB-ARBA"/>
</dbReference>
<dbReference type="STRING" id="126957.T1J6I5"/>
<proteinExistence type="inferred from homology"/>
<dbReference type="HOGENOM" id="CLU_311390_0_0_1"/>
<dbReference type="GO" id="GO:0046872">
    <property type="term" value="F:metal ion binding"/>
    <property type="evidence" value="ECO:0007669"/>
    <property type="project" value="UniProtKB-KW"/>
</dbReference>
<keyword evidence="5" id="KW-0430">Lectin</keyword>
<protein>
    <recommendedName>
        <fullName evidence="10">Sushi domain-containing protein</fullName>
    </recommendedName>
</protein>
<reference evidence="12" key="1">
    <citation type="submission" date="2011-05" db="EMBL/GenBank/DDBJ databases">
        <authorList>
            <person name="Richards S.R."/>
            <person name="Qu J."/>
            <person name="Jiang H."/>
            <person name="Jhangiani S.N."/>
            <person name="Agravi P."/>
            <person name="Goodspeed R."/>
            <person name="Gross S."/>
            <person name="Mandapat C."/>
            <person name="Jackson L."/>
            <person name="Mathew T."/>
            <person name="Pu L."/>
            <person name="Thornton R."/>
            <person name="Saada N."/>
            <person name="Wilczek-Boney K.B."/>
            <person name="Lee S."/>
            <person name="Kovar C."/>
            <person name="Wu Y."/>
            <person name="Scherer S.E."/>
            <person name="Worley K.C."/>
            <person name="Muzny D.M."/>
            <person name="Gibbs R."/>
        </authorList>
    </citation>
    <scope>NUCLEOTIDE SEQUENCE</scope>
    <source>
        <strain evidence="12">Brora</strain>
    </source>
</reference>
<evidence type="ECO:0000259" key="10">
    <source>
        <dbReference type="PROSITE" id="PS50923"/>
    </source>
</evidence>
<dbReference type="AlphaFoldDB" id="T1J6I5"/>
<sequence length="944" mass="106979">MSNYPERMVPLAGKPAEILPEQTSYPTECHVTLPSEKDIPFVRSSEKRFDAATITYFCNDLPNASVFQVWECLDGEWMLDKQEECGCIQPPPVPVPPNVYDWEGNTTLGTKVLYFCLPELKLKNISFEMMKCISNRTWSVAKRFDSCENVTALCAHNPPKAVGRNVRDWNQVWYRVGTLIPYYCSNKMNSKVKMLFVCDIFLRWTKIFERSCDCDLDPPLSTKNIYREWDGAHSSGTVATCFCETNLNSNCLKLLASPSFGTTRQIGNRQQIGSSLVYFCNDQPNAAIYRTVVCSGFENWKIVLENTCVNYECPVQKILNEKHFSTTFNSLPIFRQNVNSLGAGIIKSCVPNSNQFKSMPFHQFTICINETWETILTKSCAQTLPHTECNGAIPKGPPGTLLSWPFKDTNLGSTLQYVCAKHESSVVAASFACSDHGKWVSTQSVDPCICQEHPPIPKSDLYRITKPKNHYTNSQYFIFIYCNYSPDSPLFMIITCSPKLMWNIVEMSTCTCGQPPPAAEYPLTTSWSSKIPIFHLGSRVTYNCTTDSRAQMAATLECKSKKGIESNNGRNIVELDWQLVAYKKCPRTHHANQTWKKDNVGYLGWLHLIHLIFYLKSGDKIPVRCSPTSKVVVSQLVCLSRGEWTAIPPLSSDLCKCNQPPPMPPPHVYYYDLTTVKTKEVYYVGSERRYFCSHLSESKMIRKAVCSSPSPRGDKVWEYSDKNENFRLHSKHDIQFTFLVICIKMGDSTHEGESSRSTRTSKSKIKYGILLLLCCCLLAGIGIGIGYVIAPKAKKSCTAFQNFTNKKAFESSSYHDKLYKVDNVQDGNLKSCSHTAPDSEDKKDTRPWWYIDLVDQYEILNITYHGRPDGYEERNHDLQARVGNYRIEGKGYVFTKNSLCEEFPGPNTKKTKIFNFHCPPNLIGHFVQIQITGDCPAGCTDNTL</sequence>
<evidence type="ECO:0000256" key="8">
    <source>
        <dbReference type="PROSITE-ProRule" id="PRU00302"/>
    </source>
</evidence>
<dbReference type="Pfam" id="PF22633">
    <property type="entry name" value="F5_F8_type_C_2"/>
    <property type="match status" value="1"/>
</dbReference>
<dbReference type="PROSITE" id="PS50923">
    <property type="entry name" value="SUSHI"/>
    <property type="match status" value="1"/>
</dbReference>
<dbReference type="SUPFAM" id="SSF49785">
    <property type="entry name" value="Galactose-binding domain-like"/>
    <property type="match status" value="1"/>
</dbReference>
<dbReference type="EnsemblMetazoa" id="SMAR009257-RA">
    <property type="protein sequence ID" value="SMAR009257-PA"/>
    <property type="gene ID" value="SMAR009257"/>
</dbReference>
<keyword evidence="6" id="KW-0106">Calcium</keyword>
<dbReference type="Proteomes" id="UP000014500">
    <property type="component" value="Unassembled WGS sequence"/>
</dbReference>
<comment type="function">
    <text evidence="1">Acts as a defensive agent. Recognizes blood group fucosylated oligosaccharides including A, B, H and Lewis B-type antigens. Does not recognize Lewis A antigen and has low affinity for monovalent haptens.</text>
</comment>
<dbReference type="SMART" id="SM00607">
    <property type="entry name" value="FTP"/>
    <property type="match status" value="1"/>
</dbReference>
<evidence type="ECO:0000256" key="1">
    <source>
        <dbReference type="ARBA" id="ARBA00002219"/>
    </source>
</evidence>
<keyword evidence="12" id="KW-1185">Reference proteome</keyword>
<dbReference type="Gene3D" id="2.60.120.260">
    <property type="entry name" value="Galactose-binding domain-like"/>
    <property type="match status" value="1"/>
</dbReference>
<keyword evidence="9" id="KW-0472">Membrane</keyword>
<evidence type="ECO:0000256" key="5">
    <source>
        <dbReference type="ARBA" id="ARBA00022734"/>
    </source>
</evidence>
<evidence type="ECO:0000256" key="9">
    <source>
        <dbReference type="SAM" id="Phobius"/>
    </source>
</evidence>
<keyword evidence="7" id="KW-1015">Disulfide bond</keyword>
<keyword evidence="9" id="KW-1133">Transmembrane helix</keyword>